<dbReference type="InterPro" id="IPR009057">
    <property type="entry name" value="Homeodomain-like_sf"/>
</dbReference>
<evidence type="ECO:0000256" key="3">
    <source>
        <dbReference type="ARBA" id="ARBA00023163"/>
    </source>
</evidence>
<dbReference type="GeneID" id="78236195"/>
<dbReference type="PROSITE" id="PS50977">
    <property type="entry name" value="HTH_TETR_2"/>
    <property type="match status" value="1"/>
</dbReference>
<dbReference type="Pfam" id="PF00440">
    <property type="entry name" value="TetR_N"/>
    <property type="match status" value="1"/>
</dbReference>
<accession>A0AAJ5QML8</accession>
<dbReference type="Gene3D" id="1.10.357.10">
    <property type="entry name" value="Tetracycline Repressor, domain 2"/>
    <property type="match status" value="1"/>
</dbReference>
<dbReference type="GO" id="GO:0003700">
    <property type="term" value="F:DNA-binding transcription factor activity"/>
    <property type="evidence" value="ECO:0007669"/>
    <property type="project" value="TreeGrafter"/>
</dbReference>
<dbReference type="Proteomes" id="UP001211544">
    <property type="component" value="Plasmid pGABEKP28_1"/>
</dbReference>
<evidence type="ECO:0000259" key="5">
    <source>
        <dbReference type="PROSITE" id="PS50977"/>
    </source>
</evidence>
<dbReference type="PANTHER" id="PTHR30055">
    <property type="entry name" value="HTH-TYPE TRANSCRIPTIONAL REGULATOR RUTR"/>
    <property type="match status" value="1"/>
</dbReference>
<dbReference type="Gene3D" id="1.10.10.60">
    <property type="entry name" value="Homeodomain-like"/>
    <property type="match status" value="1"/>
</dbReference>
<geneLocation type="plasmid" evidence="6 7">
    <name>pGABEKP28_1</name>
</geneLocation>
<dbReference type="InterPro" id="IPR036271">
    <property type="entry name" value="Tet_transcr_reg_TetR-rel_C_sf"/>
</dbReference>
<dbReference type="Pfam" id="PF16859">
    <property type="entry name" value="TetR_C_11"/>
    <property type="match status" value="1"/>
</dbReference>
<protein>
    <submittedName>
        <fullName evidence="6">TetR/AcrR family transcriptional regulator</fullName>
    </submittedName>
</protein>
<keyword evidence="3" id="KW-0804">Transcription</keyword>
<feature type="DNA-binding region" description="H-T-H motif" evidence="4">
    <location>
        <begin position="42"/>
        <end position="61"/>
    </location>
</feature>
<dbReference type="AlphaFoldDB" id="A0AAJ5QML8"/>
<dbReference type="EMBL" id="CP104759">
    <property type="protein sequence ID" value="WBG93093.1"/>
    <property type="molecule type" value="Genomic_DNA"/>
</dbReference>
<dbReference type="InterPro" id="IPR011075">
    <property type="entry name" value="TetR_C"/>
</dbReference>
<dbReference type="KEGG" id="kpie:N5580_18585"/>
<dbReference type="InterPro" id="IPR001647">
    <property type="entry name" value="HTH_TetR"/>
</dbReference>
<dbReference type="SUPFAM" id="SSF48498">
    <property type="entry name" value="Tetracyclin repressor-like, C-terminal domain"/>
    <property type="match status" value="1"/>
</dbReference>
<keyword evidence="2 4" id="KW-0238">DNA-binding</keyword>
<feature type="domain" description="HTH tetR-type" evidence="5">
    <location>
        <begin position="19"/>
        <end position="79"/>
    </location>
</feature>
<evidence type="ECO:0000313" key="6">
    <source>
        <dbReference type="EMBL" id="WBG93093.1"/>
    </source>
</evidence>
<dbReference type="PANTHER" id="PTHR30055:SF148">
    <property type="entry name" value="TETR-FAMILY TRANSCRIPTIONAL REGULATOR"/>
    <property type="match status" value="1"/>
</dbReference>
<evidence type="ECO:0000313" key="7">
    <source>
        <dbReference type="Proteomes" id="UP001211544"/>
    </source>
</evidence>
<keyword evidence="7" id="KW-1185">Reference proteome</keyword>
<evidence type="ECO:0000256" key="4">
    <source>
        <dbReference type="PROSITE-ProRule" id="PRU00335"/>
    </source>
</evidence>
<organism evidence="6 7">
    <name type="scientific">Pantoea piersonii</name>
    <dbReference type="NCBI Taxonomy" id="2364647"/>
    <lineage>
        <taxon>Bacteria</taxon>
        <taxon>Pseudomonadati</taxon>
        <taxon>Pseudomonadota</taxon>
        <taxon>Gammaproteobacteria</taxon>
        <taxon>Enterobacterales</taxon>
        <taxon>Erwiniaceae</taxon>
        <taxon>Pantoea</taxon>
    </lineage>
</organism>
<proteinExistence type="predicted"/>
<reference evidence="6 7" key="1">
    <citation type="journal article" date="2022" name="J Glob Antimicrob Resist">
        <title>First complete genome of a multidrug resistant strain of the novel human pathogen Kalamiella piersonii (GABEKP28) identified in human saliva.</title>
        <authorList>
            <person name="McDonagh F."/>
            <person name="Singh N.K."/>
            <person name="Venkateswaran K."/>
            <person name="Lonappan A.M."/>
            <person name="Hallahan B."/>
            <person name="Tuohy A."/>
            <person name="Burke L."/>
            <person name="Kovarova A."/>
            <person name="Miliotis G."/>
        </authorList>
    </citation>
    <scope>NUCLEOTIDE SEQUENCE [LARGE SCALE GENOMIC DNA]</scope>
    <source>
        <strain evidence="6 7">GABEKP28</strain>
    </source>
</reference>
<gene>
    <name evidence="6" type="ORF">N5580_18585</name>
</gene>
<dbReference type="GO" id="GO:0000976">
    <property type="term" value="F:transcription cis-regulatory region binding"/>
    <property type="evidence" value="ECO:0007669"/>
    <property type="project" value="TreeGrafter"/>
</dbReference>
<evidence type="ECO:0000256" key="2">
    <source>
        <dbReference type="ARBA" id="ARBA00023125"/>
    </source>
</evidence>
<sequence length="206" mass="23201">MKNDLNTSSRRSSGAVRSEQSHLAILEAAKILLTEKGYAGFSIEAVAKLAGASKPTIYRWWPNKAQLIAEVYEVETKKAILIPEGENVCQRVVLLLEALWDLWRNTICGVAFRSFIAECQNNSENMTLLREDFMARRFALPREILESAIEKGELPADTDVELILVTLFGFCWFHLLTDNLSNSHLITPFIYNLLEKVPVKSNSAQA</sequence>
<name>A0AAJ5QML8_9GAMM</name>
<keyword evidence="1" id="KW-0805">Transcription regulation</keyword>
<dbReference type="PRINTS" id="PR00455">
    <property type="entry name" value="HTHTETR"/>
</dbReference>
<evidence type="ECO:0000256" key="1">
    <source>
        <dbReference type="ARBA" id="ARBA00023015"/>
    </source>
</evidence>
<dbReference type="InterPro" id="IPR050109">
    <property type="entry name" value="HTH-type_TetR-like_transc_reg"/>
</dbReference>
<dbReference type="RefSeq" id="WP_158591309.1">
    <property type="nucleotide sequence ID" value="NZ_CP104759.1"/>
</dbReference>
<keyword evidence="6" id="KW-0614">Plasmid</keyword>
<dbReference type="SUPFAM" id="SSF46689">
    <property type="entry name" value="Homeodomain-like"/>
    <property type="match status" value="1"/>
</dbReference>